<accession>A0A9W9Z604</accession>
<name>A0A9W9Z604_9CNID</name>
<evidence type="ECO:0000313" key="1">
    <source>
        <dbReference type="EMBL" id="KAJ7375590.1"/>
    </source>
</evidence>
<sequence length="62" mass="7348">EKKQEYKCLKRRIIRVRHVSDLETDISADKQAGFSWSYSRQGVSNLKILLIEWSVQQRLGKQ</sequence>
<organism evidence="1 2">
    <name type="scientific">Desmophyllum pertusum</name>
    <dbReference type="NCBI Taxonomy" id="174260"/>
    <lineage>
        <taxon>Eukaryota</taxon>
        <taxon>Metazoa</taxon>
        <taxon>Cnidaria</taxon>
        <taxon>Anthozoa</taxon>
        <taxon>Hexacorallia</taxon>
        <taxon>Scleractinia</taxon>
        <taxon>Caryophylliina</taxon>
        <taxon>Caryophylliidae</taxon>
        <taxon>Desmophyllum</taxon>
    </lineage>
</organism>
<protein>
    <submittedName>
        <fullName evidence="1">Uncharacterized protein</fullName>
    </submittedName>
</protein>
<comment type="caution">
    <text evidence="1">The sequence shown here is derived from an EMBL/GenBank/DDBJ whole genome shotgun (WGS) entry which is preliminary data.</text>
</comment>
<reference evidence="1" key="1">
    <citation type="submission" date="2023-01" db="EMBL/GenBank/DDBJ databases">
        <title>Genome assembly of the deep-sea coral Lophelia pertusa.</title>
        <authorList>
            <person name="Herrera S."/>
            <person name="Cordes E."/>
        </authorList>
    </citation>
    <scope>NUCLEOTIDE SEQUENCE</scope>
    <source>
        <strain evidence="1">USNM1676648</strain>
        <tissue evidence="1">Polyp</tissue>
    </source>
</reference>
<gene>
    <name evidence="1" type="ORF">OS493_040175</name>
</gene>
<dbReference type="AlphaFoldDB" id="A0A9W9Z604"/>
<dbReference type="Proteomes" id="UP001163046">
    <property type="component" value="Unassembled WGS sequence"/>
</dbReference>
<feature type="non-terminal residue" evidence="1">
    <location>
        <position position="1"/>
    </location>
</feature>
<proteinExistence type="predicted"/>
<dbReference type="EMBL" id="MU826654">
    <property type="protein sequence ID" value="KAJ7375590.1"/>
    <property type="molecule type" value="Genomic_DNA"/>
</dbReference>
<feature type="non-terminal residue" evidence="1">
    <location>
        <position position="62"/>
    </location>
</feature>
<evidence type="ECO:0000313" key="2">
    <source>
        <dbReference type="Proteomes" id="UP001163046"/>
    </source>
</evidence>
<keyword evidence="2" id="KW-1185">Reference proteome</keyword>